<dbReference type="PANTHER" id="PTHR43201">
    <property type="entry name" value="ACYL-COA SYNTHETASE"/>
    <property type="match status" value="1"/>
</dbReference>
<protein>
    <submittedName>
        <fullName evidence="5">O-succinylbenzoate--CoA ligase</fullName>
    </submittedName>
</protein>
<evidence type="ECO:0000259" key="4">
    <source>
        <dbReference type="Pfam" id="PF13193"/>
    </source>
</evidence>
<dbReference type="AlphaFoldDB" id="A0A2T2WHS3"/>
<organism evidence="5 6">
    <name type="scientific">Sulfobacillus acidophilus</name>
    <dbReference type="NCBI Taxonomy" id="53633"/>
    <lineage>
        <taxon>Bacteria</taxon>
        <taxon>Bacillati</taxon>
        <taxon>Bacillota</taxon>
        <taxon>Clostridia</taxon>
        <taxon>Eubacteriales</taxon>
        <taxon>Clostridiales Family XVII. Incertae Sedis</taxon>
        <taxon>Sulfobacillus</taxon>
    </lineage>
</organism>
<dbReference type="GO" id="GO:0006631">
    <property type="term" value="P:fatty acid metabolic process"/>
    <property type="evidence" value="ECO:0007669"/>
    <property type="project" value="TreeGrafter"/>
</dbReference>
<dbReference type="Gene3D" id="3.40.50.12780">
    <property type="entry name" value="N-terminal domain of ligase-like"/>
    <property type="match status" value="1"/>
</dbReference>
<dbReference type="Proteomes" id="UP000241848">
    <property type="component" value="Unassembled WGS sequence"/>
</dbReference>
<feature type="domain" description="AMP-binding enzyme C-terminal" evidence="4">
    <location>
        <begin position="386"/>
        <end position="461"/>
    </location>
</feature>
<comment type="similarity">
    <text evidence="1">Belongs to the ATP-dependent AMP-binding enzyme family.</text>
</comment>
<dbReference type="GO" id="GO:0031956">
    <property type="term" value="F:medium-chain fatty acid-CoA ligase activity"/>
    <property type="evidence" value="ECO:0007669"/>
    <property type="project" value="TreeGrafter"/>
</dbReference>
<dbReference type="InterPro" id="IPR045851">
    <property type="entry name" value="AMP-bd_C_sf"/>
</dbReference>
<dbReference type="InterPro" id="IPR020845">
    <property type="entry name" value="AMP-binding_CS"/>
</dbReference>
<feature type="domain" description="AMP-dependent synthetase/ligase" evidence="3">
    <location>
        <begin position="132"/>
        <end position="331"/>
    </location>
</feature>
<evidence type="ECO:0000313" key="6">
    <source>
        <dbReference type="Proteomes" id="UP000241848"/>
    </source>
</evidence>
<comment type="caution">
    <text evidence="5">The sequence shown here is derived from an EMBL/GenBank/DDBJ whole genome shotgun (WGS) entry which is preliminary data.</text>
</comment>
<evidence type="ECO:0000256" key="2">
    <source>
        <dbReference type="ARBA" id="ARBA00022598"/>
    </source>
</evidence>
<dbReference type="Gene3D" id="3.30.300.30">
    <property type="match status" value="1"/>
</dbReference>
<reference evidence="5 6" key="1">
    <citation type="journal article" date="2014" name="BMC Genomics">
        <title>Comparison of environmental and isolate Sulfobacillus genomes reveals diverse carbon, sulfur, nitrogen, and hydrogen metabolisms.</title>
        <authorList>
            <person name="Justice N.B."/>
            <person name="Norman A."/>
            <person name="Brown C.T."/>
            <person name="Singh A."/>
            <person name="Thomas B.C."/>
            <person name="Banfield J.F."/>
        </authorList>
    </citation>
    <scope>NUCLEOTIDE SEQUENCE [LARGE SCALE GENOMIC DNA]</scope>
    <source>
        <strain evidence="5">AMDSBA3</strain>
    </source>
</reference>
<name>A0A2T2WHS3_9FIRM</name>
<sequence length="480" mass="52825">MAREQFWDLHQIIRDRWSQQEYLVTNTGSHYTYAQLAQEVFERGSALRHWGVGQGRRVALNIQDPGEFVLWFLSVLSIQAVAVPLNPAAPQDDVRRTLEKSGSTELFDGQHRPTTLMSSSALHYRHDTGAGVILLTSGSTGDPKPVGLSFDALWHTAGQVVEAHQLDTRDRGFSPLPLFHINALVVAVLGSLRAGAAACIPDGFHGSEFWRLVEDFGATWINAVPSILMVLSSRPEAPLHPERIRFIRSASAPLPAATRERIEQRFHIGVVETYGMTEASSQIAANPLPGQGCRLGAVGLPRGIEVRVVGPHGERLPAGERGAVEIRGRGVLDPRWGPNQWAREIMHNGWYPTGDLGHLDADGYLYLDGRSRDIINRGGEKIFPREVEEWLLTHPQVADCAVVGRPHPVLGEEPVAFVVARDEDALVIEGLSEWAALGLARFKQPAEYFVVRSLPKGSTGKVARQDLRRQIGEGGGGWQR</sequence>
<dbReference type="Pfam" id="PF00501">
    <property type="entry name" value="AMP-binding"/>
    <property type="match status" value="2"/>
</dbReference>
<dbReference type="InterPro" id="IPR000873">
    <property type="entry name" value="AMP-dep_synth/lig_dom"/>
</dbReference>
<evidence type="ECO:0000259" key="3">
    <source>
        <dbReference type="Pfam" id="PF00501"/>
    </source>
</evidence>
<dbReference type="InterPro" id="IPR025110">
    <property type="entry name" value="AMP-bd_C"/>
</dbReference>
<dbReference type="EMBL" id="PXYV01000027">
    <property type="protein sequence ID" value="PSR21788.1"/>
    <property type="molecule type" value="Genomic_DNA"/>
</dbReference>
<dbReference type="PROSITE" id="PS00455">
    <property type="entry name" value="AMP_BINDING"/>
    <property type="match status" value="1"/>
</dbReference>
<accession>A0A2T2WHS3</accession>
<dbReference type="SUPFAM" id="SSF56801">
    <property type="entry name" value="Acetyl-CoA synthetase-like"/>
    <property type="match status" value="1"/>
</dbReference>
<dbReference type="PANTHER" id="PTHR43201:SF5">
    <property type="entry name" value="MEDIUM-CHAIN ACYL-COA LIGASE ACSF2, MITOCHONDRIAL"/>
    <property type="match status" value="1"/>
</dbReference>
<evidence type="ECO:0000313" key="5">
    <source>
        <dbReference type="EMBL" id="PSR21788.1"/>
    </source>
</evidence>
<gene>
    <name evidence="5" type="ORF">C7B45_09390</name>
</gene>
<dbReference type="Pfam" id="PF13193">
    <property type="entry name" value="AMP-binding_C"/>
    <property type="match status" value="1"/>
</dbReference>
<feature type="domain" description="AMP-dependent synthetase/ligase" evidence="3">
    <location>
        <begin position="21"/>
        <end position="107"/>
    </location>
</feature>
<evidence type="ECO:0000256" key="1">
    <source>
        <dbReference type="ARBA" id="ARBA00006432"/>
    </source>
</evidence>
<dbReference type="InterPro" id="IPR042099">
    <property type="entry name" value="ANL_N_sf"/>
</dbReference>
<keyword evidence="2 5" id="KW-0436">Ligase</keyword>
<proteinExistence type="inferred from homology"/>